<dbReference type="AlphaFoldDB" id="A0A832G193"/>
<reference evidence="2" key="1">
    <citation type="journal article" date="2020" name="mSystems">
        <title>Genome- and Community-Level Interaction Insights into Carbon Utilization and Element Cycling Functions of Hydrothermarchaeota in Hydrothermal Sediment.</title>
        <authorList>
            <person name="Zhou Z."/>
            <person name="Liu Y."/>
            <person name="Xu W."/>
            <person name="Pan J."/>
            <person name="Luo Z.H."/>
            <person name="Li M."/>
        </authorList>
    </citation>
    <scope>NUCLEOTIDE SEQUENCE [LARGE SCALE GENOMIC DNA]</scope>
    <source>
        <strain evidence="2">SpSt-500</strain>
    </source>
</reference>
<protein>
    <submittedName>
        <fullName evidence="2">Uncharacterized protein</fullName>
    </submittedName>
</protein>
<feature type="transmembrane region" description="Helical" evidence="1">
    <location>
        <begin position="7"/>
        <end position="28"/>
    </location>
</feature>
<feature type="transmembrane region" description="Helical" evidence="1">
    <location>
        <begin position="78"/>
        <end position="100"/>
    </location>
</feature>
<comment type="caution">
    <text evidence="2">The sequence shown here is derived from an EMBL/GenBank/DDBJ whole genome shotgun (WGS) entry which is preliminary data.</text>
</comment>
<proteinExistence type="predicted"/>
<feature type="transmembrane region" description="Helical" evidence="1">
    <location>
        <begin position="187"/>
        <end position="208"/>
    </location>
</feature>
<keyword evidence="1" id="KW-0472">Membrane</keyword>
<feature type="transmembrane region" description="Helical" evidence="1">
    <location>
        <begin position="120"/>
        <end position="142"/>
    </location>
</feature>
<feature type="transmembrane region" description="Helical" evidence="1">
    <location>
        <begin position="48"/>
        <end position="71"/>
    </location>
</feature>
<dbReference type="EMBL" id="DSVI01000008">
    <property type="protein sequence ID" value="HGT47829.1"/>
    <property type="molecule type" value="Genomic_DNA"/>
</dbReference>
<accession>A0A832G193</accession>
<name>A0A832G193_9BACT</name>
<organism evidence="2">
    <name type="scientific">Ignavibacterium album</name>
    <dbReference type="NCBI Taxonomy" id="591197"/>
    <lineage>
        <taxon>Bacteria</taxon>
        <taxon>Pseudomonadati</taxon>
        <taxon>Ignavibacteriota</taxon>
        <taxon>Ignavibacteria</taxon>
        <taxon>Ignavibacteriales</taxon>
        <taxon>Ignavibacteriaceae</taxon>
        <taxon>Ignavibacterium</taxon>
    </lineage>
</organism>
<keyword evidence="1" id="KW-0812">Transmembrane</keyword>
<keyword evidence="1" id="KW-1133">Transmembrane helix</keyword>
<evidence type="ECO:0000313" key="2">
    <source>
        <dbReference type="EMBL" id="HGT47829.1"/>
    </source>
</evidence>
<sequence>MKLLTKILIVAFFAIAMAYLESAVVVYLRELYYPDGFTFPLKLIPEKILIIELGRELATIIMLLTVAMIAGNVFAERFSYFLFSFGVWDIFYYLWLKVFINWPDSLLTDDLLFLIPVPWISPVLAPVLVSIVLITFSILALMKLEVGLRIKFDKINFLLILFGVVLILLSFVWDFEKRLNSVSPVEFMWMIFICGLVLMSLGLFRFITKKNKEESISRKEAETQS</sequence>
<evidence type="ECO:0000256" key="1">
    <source>
        <dbReference type="SAM" id="Phobius"/>
    </source>
</evidence>
<gene>
    <name evidence="2" type="ORF">ENS56_07330</name>
</gene>
<feature type="transmembrane region" description="Helical" evidence="1">
    <location>
        <begin position="154"/>
        <end position="175"/>
    </location>
</feature>